<accession>A0A2T2NVP9</accession>
<dbReference type="FunFam" id="1.20.58.1780:FF:000003">
    <property type="entry name" value="Non-repetitive nucleoporin, putative"/>
    <property type="match status" value="1"/>
</dbReference>
<feature type="domain" description="Nucleoporin Nup133/Nup155-like N-terminal" evidence="14">
    <location>
        <begin position="95"/>
        <end position="541"/>
    </location>
</feature>
<evidence type="ECO:0000256" key="8">
    <source>
        <dbReference type="ARBA" id="ARBA00023010"/>
    </source>
</evidence>
<dbReference type="InterPro" id="IPR042537">
    <property type="entry name" value="Nucleoporin_Nup155_C_2"/>
</dbReference>
<feature type="domain" description="Nucleoporin Nup133/Nup155-like C-terminal" evidence="13">
    <location>
        <begin position="645"/>
        <end position="1312"/>
    </location>
</feature>
<proteinExistence type="inferred from homology"/>
<evidence type="ECO:0000259" key="14">
    <source>
        <dbReference type="Pfam" id="PF08801"/>
    </source>
</evidence>
<dbReference type="GO" id="GO:0017056">
    <property type="term" value="F:structural constituent of nuclear pore"/>
    <property type="evidence" value="ECO:0007669"/>
    <property type="project" value="InterPro"/>
</dbReference>
<dbReference type="SUPFAM" id="SSF101908">
    <property type="entry name" value="Putative isomerase YbhE"/>
    <property type="match status" value="1"/>
</dbReference>
<sequence>MAFNMTPATPQRPTPGAFVNTPAPGRPAIFRSTSGPGQAPQPAPLVPSAPSETPIQRAARTVNAMLERDDRYPSLETYIAQGFSGEYDIPTSPAWTPFQKLKTYPVPEAVFEQVDRTQMSTRMGLFSEINHAWVAVDNQLYLWDYTHPNPELIGFEEQANTIQCVKLVRPRPNVFLASISYLLVVATTTDIFLIGVQCQQGAEGVHGVTLYRTGLSVSVRGISVGVIEGSPKTGRIFFAADNGSEDVYEINYQQEDRWFSSKCSKKNHVQKSVSLPALPFYATAKPPGIQQMVIDDTRNLLYTLSTNGTIKVYHMRTSSTLEMAVWRTLAHVKTQCGHITNGSRTLDDMKIVGIDPIISSEADHLSLLATTTTGCRLYFSTTSGGWKTDAMSPPSSMQVRHIRFPPLDGETALAEQTTSTQIQQYQGAPLVGFGSKFLTRTESACRYAPGSFFAFVRKRDDDRFHTLFMSAPHTGLLGQRHEAPRFSETGQIMDLRSDVLDVGRVSEPFAASSGPTGFGNELALQFDKPLNEFAILSAFGIDTVRRRRLVDIFAAIIKYGGGQEGMDGDVRKLVKQYGLSEIASTALAVACGQGSDVGPDSRIAKVTDPEVLEFARRAFIEYGGKPQLTETATVEGLNVDNVRASPRHDGIAMYVARLVRSIWDTPIIKQAMTATGPALESTHSVAKLQDIQRALVQLQEFLESNKSFIDGLAGPDALGRVASRQEEVELQGENRALTSLLQMINNIIEGIAFVLVLFEERLEDILVLLPEESRDNVRKLTYQGLFSVEKGKELAKELVKAIVNRNIAKGSNVETVAEALRRKCGSFCSSDDVVIFKAQENLQKAADAGVNAERGRSQLNDSLRLFEQVAKSLSSEHLTAAVEKYIALEFYAGAIRLSLKVAQELDRGDKALSWLKDEQPLPDARQEFFVKRTACYDHIFKVIEAVDRAASAQSPTQDGVISQISRRRFEAYEEINNSQDEVFQNYLYDWYLSRGWADRLLEINTPFVIEYLRRSSETDIAHADLLWRYYAHYNDYLGAADVQFQLAKSPFNLSLEKRIEYLSRAKANASTRMNGFSEAGVRNRQSRQELLREISDHLDIGNIQDDILQRIKDESRLTPQRKAEVVAILDGAILPLDELYHQYADQAAYYDICLMIYHAADYRNLPDIRHVWSNVIQQTHTDAVTSGHTAPWELVADKVEKIARAVGLNEHVFPPNTVLQMLLQYTIQYYNIDPRVAQSASDPTCSNTLWPIDTFIRINAALETVVSTLETIWYAQEKPFVGRANRKLLVRWIIYAVEQWLSISRRTGLPFGGQENVLGLDDLLRVVLGSNELGKETEDDRHWAERGRVIRQIVEDSLKEY</sequence>
<dbReference type="Gene3D" id="1.25.40.440">
    <property type="entry name" value="Nucleoporin, helical domain, central subdomain"/>
    <property type="match status" value="1"/>
</dbReference>
<dbReference type="Pfam" id="PF03177">
    <property type="entry name" value="Nucleoporin_C"/>
    <property type="match status" value="1"/>
</dbReference>
<dbReference type="Gene3D" id="1.20.58.1780">
    <property type="match status" value="1"/>
</dbReference>
<dbReference type="GO" id="GO:0051292">
    <property type="term" value="P:nuclear pore complex assembly"/>
    <property type="evidence" value="ECO:0007669"/>
    <property type="project" value="UniProtKB-ARBA"/>
</dbReference>
<evidence type="ECO:0000256" key="5">
    <source>
        <dbReference type="ARBA" id="ARBA00022448"/>
    </source>
</evidence>
<dbReference type="OrthoDB" id="338970at2759"/>
<dbReference type="GO" id="GO:0044611">
    <property type="term" value="C:nuclear pore inner ring"/>
    <property type="evidence" value="ECO:0007669"/>
    <property type="project" value="TreeGrafter"/>
</dbReference>
<feature type="compositionally biased region" description="Polar residues" evidence="12">
    <location>
        <begin position="1"/>
        <end position="11"/>
    </location>
</feature>
<dbReference type="Proteomes" id="UP000240883">
    <property type="component" value="Unassembled WGS sequence"/>
</dbReference>
<dbReference type="InterPro" id="IPR007187">
    <property type="entry name" value="Nucleoporin_Nup133/Nup155_C"/>
</dbReference>
<evidence type="ECO:0000256" key="12">
    <source>
        <dbReference type="SAM" id="MobiDB-lite"/>
    </source>
</evidence>
<dbReference type="STRING" id="1448308.A0A2T2NVP9"/>
<evidence type="ECO:0000256" key="7">
    <source>
        <dbReference type="ARBA" id="ARBA00022927"/>
    </source>
</evidence>
<dbReference type="PANTHER" id="PTHR10350">
    <property type="entry name" value="NUCLEAR PORE COMPLEX PROTEIN NUP155"/>
    <property type="match status" value="1"/>
</dbReference>
<name>A0A2T2NVP9_CORCC</name>
<evidence type="ECO:0000256" key="2">
    <source>
        <dbReference type="ARBA" id="ARBA00004567"/>
    </source>
</evidence>
<dbReference type="GO" id="GO:0036228">
    <property type="term" value="P:protein localization to nuclear inner membrane"/>
    <property type="evidence" value="ECO:0007669"/>
    <property type="project" value="TreeGrafter"/>
</dbReference>
<evidence type="ECO:0000256" key="11">
    <source>
        <dbReference type="ARBA" id="ARBA00023242"/>
    </source>
</evidence>
<feature type="region of interest" description="Disordered" evidence="12">
    <location>
        <begin position="1"/>
        <end position="54"/>
    </location>
</feature>
<dbReference type="GO" id="GO:0000972">
    <property type="term" value="P:transcription-dependent tethering of RNA polymerase II gene DNA at nuclear periphery"/>
    <property type="evidence" value="ECO:0007669"/>
    <property type="project" value="TreeGrafter"/>
</dbReference>
<dbReference type="FunFam" id="1.25.40.440:FF:000001">
    <property type="entry name" value="Nuclear pore complex subunit"/>
    <property type="match status" value="1"/>
</dbReference>
<dbReference type="Gene3D" id="1.20.120.1880">
    <property type="entry name" value="Nucleoporin, helical C-terminal domain"/>
    <property type="match status" value="1"/>
</dbReference>
<dbReference type="FunFam" id="1.25.40.450:FF:000002">
    <property type="entry name" value="Putative non-repetitive nucleoporin"/>
    <property type="match status" value="1"/>
</dbReference>
<dbReference type="InterPro" id="IPR014908">
    <property type="entry name" value="Nucleoporin_Nup133/Nup155_N"/>
</dbReference>
<keyword evidence="10" id="KW-0472">Membrane</keyword>
<evidence type="ECO:0000313" key="15">
    <source>
        <dbReference type="EMBL" id="PSN69473.1"/>
    </source>
</evidence>
<evidence type="ECO:0000256" key="10">
    <source>
        <dbReference type="ARBA" id="ARBA00023136"/>
    </source>
</evidence>
<reference evidence="15 16" key="1">
    <citation type="journal article" date="2018" name="Front. Microbiol.">
        <title>Genome-Wide Analysis of Corynespora cassiicola Leaf Fall Disease Putative Effectors.</title>
        <authorList>
            <person name="Lopez D."/>
            <person name="Ribeiro S."/>
            <person name="Label P."/>
            <person name="Fumanal B."/>
            <person name="Venisse J.S."/>
            <person name="Kohler A."/>
            <person name="de Oliveira R.R."/>
            <person name="Labutti K."/>
            <person name="Lipzen A."/>
            <person name="Lail K."/>
            <person name="Bauer D."/>
            <person name="Ohm R.A."/>
            <person name="Barry K.W."/>
            <person name="Spatafora J."/>
            <person name="Grigoriev I.V."/>
            <person name="Martin F.M."/>
            <person name="Pujade-Renaud V."/>
        </authorList>
    </citation>
    <scope>NUCLEOTIDE SEQUENCE [LARGE SCALE GENOMIC DNA]</scope>
    <source>
        <strain evidence="15 16">Philippines</strain>
    </source>
</reference>
<dbReference type="InterPro" id="IPR042533">
    <property type="entry name" value="Nucleoporin_Nup155_C_1"/>
</dbReference>
<dbReference type="GO" id="GO:0006606">
    <property type="term" value="P:protein import into nucleus"/>
    <property type="evidence" value="ECO:0007669"/>
    <property type="project" value="TreeGrafter"/>
</dbReference>
<comment type="subcellular location">
    <subcellularLocation>
        <location evidence="1">Nucleus membrane</location>
        <topology evidence="1">Peripheral membrane protein</topology>
        <orientation evidence="1">Cytoplasmic side</orientation>
    </subcellularLocation>
    <subcellularLocation>
        <location evidence="3">Nucleus membrane</location>
        <topology evidence="3">Peripheral membrane protein</topology>
        <orientation evidence="3">Nucleoplasmic side</orientation>
    </subcellularLocation>
    <subcellularLocation>
        <location evidence="2">Nucleus</location>
        <location evidence="2">Nuclear pore complex</location>
    </subcellularLocation>
</comment>
<evidence type="ECO:0000259" key="13">
    <source>
        <dbReference type="Pfam" id="PF03177"/>
    </source>
</evidence>
<protein>
    <submittedName>
        <fullName evidence="15">Nucleoporin Nup157/170</fullName>
    </submittedName>
</protein>
<evidence type="ECO:0000256" key="9">
    <source>
        <dbReference type="ARBA" id="ARBA00023132"/>
    </source>
</evidence>
<keyword evidence="6" id="KW-0509">mRNA transport</keyword>
<dbReference type="Pfam" id="PF08801">
    <property type="entry name" value="Nucleoporin_N"/>
    <property type="match status" value="1"/>
</dbReference>
<organism evidence="15 16">
    <name type="scientific">Corynespora cassiicola Philippines</name>
    <dbReference type="NCBI Taxonomy" id="1448308"/>
    <lineage>
        <taxon>Eukaryota</taxon>
        <taxon>Fungi</taxon>
        <taxon>Dikarya</taxon>
        <taxon>Ascomycota</taxon>
        <taxon>Pezizomycotina</taxon>
        <taxon>Dothideomycetes</taxon>
        <taxon>Pleosporomycetidae</taxon>
        <taxon>Pleosporales</taxon>
        <taxon>Corynesporascaceae</taxon>
        <taxon>Corynespora</taxon>
    </lineage>
</organism>
<keyword evidence="11" id="KW-0539">Nucleus</keyword>
<keyword evidence="7" id="KW-0653">Protein transport</keyword>
<evidence type="ECO:0000256" key="4">
    <source>
        <dbReference type="ARBA" id="ARBA00007373"/>
    </source>
</evidence>
<dbReference type="Gene3D" id="1.25.40.450">
    <property type="entry name" value="Nucleoporin, helical domain, N-terminal subdomain"/>
    <property type="match status" value="1"/>
</dbReference>
<keyword evidence="16" id="KW-1185">Reference proteome</keyword>
<gene>
    <name evidence="15" type="ORF">BS50DRAFT_342631</name>
</gene>
<dbReference type="GO" id="GO:0031965">
    <property type="term" value="C:nuclear membrane"/>
    <property type="evidence" value="ECO:0007669"/>
    <property type="project" value="UniProtKB-SubCell"/>
</dbReference>
<evidence type="ECO:0000256" key="3">
    <source>
        <dbReference type="ARBA" id="ARBA00004620"/>
    </source>
</evidence>
<dbReference type="InterPro" id="IPR042538">
    <property type="entry name" value="Nucleoporin_Nup155_C_3"/>
</dbReference>
<keyword evidence="5" id="KW-0813">Transport</keyword>
<dbReference type="InterPro" id="IPR004870">
    <property type="entry name" value="Nucleoporin_Nup155"/>
</dbReference>
<evidence type="ECO:0000256" key="6">
    <source>
        <dbReference type="ARBA" id="ARBA00022816"/>
    </source>
</evidence>
<keyword evidence="8" id="KW-0811">Translocation</keyword>
<dbReference type="EMBL" id="KZ678133">
    <property type="protein sequence ID" value="PSN69473.1"/>
    <property type="molecule type" value="Genomic_DNA"/>
</dbReference>
<evidence type="ECO:0000256" key="1">
    <source>
        <dbReference type="ARBA" id="ARBA00004335"/>
    </source>
</evidence>
<comment type="similarity">
    <text evidence="4">Belongs to the non-repetitive/WGA-negative nucleoporin family.</text>
</comment>
<dbReference type="GO" id="GO:0006405">
    <property type="term" value="P:RNA export from nucleus"/>
    <property type="evidence" value="ECO:0007669"/>
    <property type="project" value="TreeGrafter"/>
</dbReference>
<dbReference type="PANTHER" id="PTHR10350:SF6">
    <property type="entry name" value="NUCLEAR PORE COMPLEX PROTEIN NUP155"/>
    <property type="match status" value="1"/>
</dbReference>
<evidence type="ECO:0000313" key="16">
    <source>
        <dbReference type="Proteomes" id="UP000240883"/>
    </source>
</evidence>
<keyword evidence="9" id="KW-0906">Nuclear pore complex</keyword>
<dbReference type="GO" id="GO:0051028">
    <property type="term" value="P:mRNA transport"/>
    <property type="evidence" value="ECO:0007669"/>
    <property type="project" value="UniProtKB-KW"/>
</dbReference>